<evidence type="ECO:0000256" key="1">
    <source>
        <dbReference type="SAM" id="MobiDB-lite"/>
    </source>
</evidence>
<dbReference type="EMBL" id="CAJNOW010019590">
    <property type="protein sequence ID" value="CAF1673511.1"/>
    <property type="molecule type" value="Genomic_DNA"/>
</dbReference>
<feature type="chain" id="PRO_5032996422" description="RDRP core domain-containing protein" evidence="2">
    <location>
        <begin position="19"/>
        <end position="1601"/>
    </location>
</feature>
<dbReference type="OrthoDB" id="10034636at2759"/>
<comment type="caution">
    <text evidence="4">The sequence shown here is derived from an EMBL/GenBank/DDBJ whole genome shotgun (WGS) entry which is preliminary data.</text>
</comment>
<dbReference type="Proteomes" id="UP000663834">
    <property type="component" value="Unassembled WGS sequence"/>
</dbReference>
<dbReference type="InterPro" id="IPR057596">
    <property type="entry name" value="RDRP_core"/>
</dbReference>
<reference evidence="4" key="1">
    <citation type="submission" date="2021-02" db="EMBL/GenBank/DDBJ databases">
        <authorList>
            <person name="Nowell W R."/>
        </authorList>
    </citation>
    <scope>NUCLEOTIDE SEQUENCE</scope>
</reference>
<feature type="region of interest" description="Disordered" evidence="1">
    <location>
        <begin position="408"/>
        <end position="456"/>
    </location>
</feature>
<feature type="region of interest" description="Disordered" evidence="1">
    <location>
        <begin position="143"/>
        <end position="169"/>
    </location>
</feature>
<gene>
    <name evidence="4" type="ORF">KQP761_LOCUS34790</name>
</gene>
<evidence type="ECO:0000259" key="3">
    <source>
        <dbReference type="Pfam" id="PF05183"/>
    </source>
</evidence>
<sequence>MLFLLLTITCSEIETLTCYQCSMKYSNVECNANNLTYYTECQPTFDTCLTLVLKPDNFDEIIITKYCTKRHACERQQNYTHSVTPCDPNNEGRSWGCVSCCGDRDLWCLMISEKLTTTAQSHRNSKSSSSLWEKVHKEFPSKQQDTLFVDDESHESPEDNPTIDGQDEYESRLDATLPIEIELKNLSIEKQFHPWEKPTNQDYLMIIINNERTVEEVKQIIKGDFSKQGLKWTNEEEKMRQWHFGLTSIQIHFTQSQCIDIPRLSFCSRIPFWMTLKKEKQQPNFNRNQLEGSIRHKLQSDCDVLLSYGALIDVNQFFYSPDQTWKNNGNSCWSIFMKHKHNGGSFIQWQMDDDNRKQNKQLLISNINHTIIVTLHEDGFDMYICQKCNMNELKTETGMNNEIDYKHCSNTSSQSRHRKSRDASKNFKQQQRYHRSASRPRSSQPLGSKQHEPRHKQKYNFERIGVKSGCYFPTIQFSVHRNPLHIDKNVKNRIKQIFASLMEFFVSQRITVCYGNIDSKLGPIPYLFFQPQTPNFPSLIMRYSWQMLSIVGYRLQIQIANSSFIAELHRLSEEPNNPDELFYRVCVYLSRILSLKPFVCINQELQHAITQSREKRNNCAYGLISKIDIKGENEAYIPSVTLTPTTIRIKPLKLCRTNRILRAVEQFGRPLYHFVLVDIRDENGRHLQSHYFRHLKQVLIDYLKNGFQLMDDNRQYKYLHHTKSQLRGRQFWFYHHHHDDTDPRKINLSFPEAYKWMGDFDKEKNPAKYAACMALCFTSTTATVQVPEDKVLIGADIEINVNGRTLLFTDGCGTMSIGLRDKIKNELCIRDEFSAVQFRYNGAKGVVSIHPDITKGFDLFIRQSMNKFESTHRCFEKCKISAPRMTYLNRQAILLLSYRKISDCSFLILQQQNHLTLIRCLLRNSDAEKLILEKMPRWFLPADIHIANIDYIHEPFFRQLIINGCLQSTRDLLQRTRIRIPPNKGRNMFGVADEYKVLKADEVFIQYTILDEVRNNQKRRTEILDQCKVVITKNPCHHPGDIRTFTAVNYPQLRHLKDVVVFSQQGDRPAPHDISGSDLDGDEYLVLWHEDLVPNQTENAQPYDYDTQIPDQSLNRPVERDDINETILRIAEQDALGRLSNLHLAFADRFGVDNAERPAKDILSTIELAGAISQEVDSGKTGYHPLTEDKIIELNDVLENERPDFMDNPSFKQYQSPYILGKLFRASKKTLRGWNQLLRYYRHLRHLQVQTQYEPVEDTDDEEARSNDEEMKIEVDQSLLAGTHRQHPGYEACAEFANKLVSVYRQEIFEILNLYGLSHESDLWCRNSINGVTGELEDTAYTELEQLVDRTRTRFFIEQIIYCETGTCNEDVPMVQLCNTCRIRKRALTVACYDACYGGEYTKEQVPILSLPWLFAESLLQDRLQEEPPISDGLLSMAMKKALDIMICKKRRLRLYEGPLKFHISNECLPGEANIDLTVCAFIEILEQCIEFKKHQCWPWIVSRFIRNTPSFTLISEQLTPCDEWKLISQHHRIKDDDIYAAQLISIEWNETTDHAIYEYFENILDICFEAGRNYNDIGYLDVSEDIILLLQKMAINETII</sequence>
<keyword evidence="2" id="KW-0732">Signal</keyword>
<feature type="signal peptide" evidence="2">
    <location>
        <begin position="1"/>
        <end position="18"/>
    </location>
</feature>
<dbReference type="PANTHER" id="PTHR23079:SF55">
    <property type="entry name" value="RNA-DIRECTED RNA POLYMERASE"/>
    <property type="match status" value="1"/>
</dbReference>
<accession>A0A816GGT4</accession>
<dbReference type="Pfam" id="PF05183">
    <property type="entry name" value="RdRP"/>
    <property type="match status" value="1"/>
</dbReference>
<dbReference type="InterPro" id="IPR007855">
    <property type="entry name" value="RDRP"/>
</dbReference>
<dbReference type="PANTHER" id="PTHR23079">
    <property type="entry name" value="RNA-DEPENDENT RNA POLYMERASE"/>
    <property type="match status" value="1"/>
</dbReference>
<organism evidence="4 5">
    <name type="scientific">Rotaria magnacalcarata</name>
    <dbReference type="NCBI Taxonomy" id="392030"/>
    <lineage>
        <taxon>Eukaryota</taxon>
        <taxon>Metazoa</taxon>
        <taxon>Spiralia</taxon>
        <taxon>Gnathifera</taxon>
        <taxon>Rotifera</taxon>
        <taxon>Eurotatoria</taxon>
        <taxon>Bdelloidea</taxon>
        <taxon>Philodinida</taxon>
        <taxon>Philodinidae</taxon>
        <taxon>Rotaria</taxon>
    </lineage>
</organism>
<dbReference type="GO" id="GO:0030422">
    <property type="term" value="P:siRNA processing"/>
    <property type="evidence" value="ECO:0007669"/>
    <property type="project" value="TreeGrafter"/>
</dbReference>
<proteinExistence type="predicted"/>
<evidence type="ECO:0000313" key="5">
    <source>
        <dbReference type="Proteomes" id="UP000663834"/>
    </source>
</evidence>
<dbReference type="GO" id="GO:0031380">
    <property type="term" value="C:nuclear RNA-directed RNA polymerase complex"/>
    <property type="evidence" value="ECO:0007669"/>
    <property type="project" value="TreeGrafter"/>
</dbReference>
<name>A0A816GGT4_9BILA</name>
<protein>
    <recommendedName>
        <fullName evidence="3">RDRP core domain-containing protein</fullName>
    </recommendedName>
</protein>
<evidence type="ECO:0000313" key="4">
    <source>
        <dbReference type="EMBL" id="CAF1673511.1"/>
    </source>
</evidence>
<evidence type="ECO:0000256" key="2">
    <source>
        <dbReference type="SAM" id="SignalP"/>
    </source>
</evidence>
<dbReference type="GO" id="GO:0003968">
    <property type="term" value="F:RNA-directed RNA polymerase activity"/>
    <property type="evidence" value="ECO:0007669"/>
    <property type="project" value="UniProtKB-KW"/>
</dbReference>
<feature type="domain" description="RDRP core" evidence="3">
    <location>
        <begin position="642"/>
        <end position="1226"/>
    </location>
</feature>
<dbReference type="GO" id="GO:0003723">
    <property type="term" value="F:RNA binding"/>
    <property type="evidence" value="ECO:0007669"/>
    <property type="project" value="UniProtKB-KW"/>
</dbReference>